<comment type="caution">
    <text evidence="3">The sequence shown here is derived from an EMBL/GenBank/DDBJ whole genome shotgun (WGS) entry which is preliminary data.</text>
</comment>
<feature type="domain" description="AB hydrolase-1" evidence="2">
    <location>
        <begin position="48"/>
        <end position="293"/>
    </location>
</feature>
<reference evidence="3 4" key="1">
    <citation type="submission" date="2018-02" db="EMBL/GenBank/DDBJ databases">
        <title>Draft genome sequences of Elsinoe sp., causing black scab on jojoba.</title>
        <authorList>
            <person name="Stodart B."/>
            <person name="Jeffress S."/>
            <person name="Ash G."/>
            <person name="Arun Chinnappa K."/>
        </authorList>
    </citation>
    <scope>NUCLEOTIDE SEQUENCE [LARGE SCALE GENOMIC DNA]</scope>
    <source>
        <strain evidence="3 4">Hillstone_2</strain>
    </source>
</reference>
<feature type="compositionally biased region" description="Polar residues" evidence="1">
    <location>
        <begin position="1"/>
        <end position="12"/>
    </location>
</feature>
<proteinExistence type="predicted"/>
<organism evidence="3 4">
    <name type="scientific">Elsinoe australis</name>
    <dbReference type="NCBI Taxonomy" id="40998"/>
    <lineage>
        <taxon>Eukaryota</taxon>
        <taxon>Fungi</taxon>
        <taxon>Dikarya</taxon>
        <taxon>Ascomycota</taxon>
        <taxon>Pezizomycotina</taxon>
        <taxon>Dothideomycetes</taxon>
        <taxon>Dothideomycetidae</taxon>
        <taxon>Myriangiales</taxon>
        <taxon>Elsinoaceae</taxon>
        <taxon>Elsinoe</taxon>
    </lineage>
</organism>
<dbReference type="AlphaFoldDB" id="A0A4U7B5N6"/>
<dbReference type="Gene3D" id="3.40.50.1820">
    <property type="entry name" value="alpha/beta hydrolase"/>
    <property type="match status" value="1"/>
</dbReference>
<dbReference type="SUPFAM" id="SSF53474">
    <property type="entry name" value="alpha/beta-Hydrolases"/>
    <property type="match status" value="1"/>
</dbReference>
<feature type="region of interest" description="Disordered" evidence="1">
    <location>
        <begin position="1"/>
        <end position="20"/>
    </location>
</feature>
<evidence type="ECO:0000259" key="2">
    <source>
        <dbReference type="Pfam" id="PF12697"/>
    </source>
</evidence>
<accession>A0A4U7B5N6</accession>
<dbReference type="EMBL" id="PTQR01000039">
    <property type="protein sequence ID" value="TKX24580.1"/>
    <property type="molecule type" value="Genomic_DNA"/>
</dbReference>
<dbReference type="Proteomes" id="UP000308133">
    <property type="component" value="Unassembled WGS sequence"/>
</dbReference>
<name>A0A4U7B5N6_9PEZI</name>
<dbReference type="Pfam" id="PF12697">
    <property type="entry name" value="Abhydrolase_6"/>
    <property type="match status" value="1"/>
</dbReference>
<sequence>MPLSFQASTSPPTRLPPGVKRSFIGSPQGPLELLSALPEASKARGTPLFLVHGGFGCAAVWLEYMTLLSAAPYNIPCYAMSLRADDIVTGVKHVEEIHQQERGPECKVVLVAHSNGGGLAQLALNDGDIGVSKLALLDSTPPFGLFGVYWNWLKADPWFPIRVYWHLLHPRSPLSSSNLVKNAFFCDEYPIERVSAFEKLMSTFESLIWPSSMMSRFVSVKKILQHVSVYLDRPAVLIMAAEKSRLMGVPMMRSMADEYAVGVRDILLQQGEDASSSQVAQAVSFEVVSGVGHHLQNDLNWREGAEKLAKFYQGNTVYDHEILRERSQGVQKYSTMLCTFLPEHFLFFWWLQADYDRILKGATKPMLRERFLRRPRDACCNAP</sequence>
<protein>
    <recommendedName>
        <fullName evidence="2">AB hydrolase-1 domain-containing protein</fullName>
    </recommendedName>
</protein>
<gene>
    <name evidence="3" type="ORF">C1H76_3189</name>
</gene>
<dbReference type="InterPro" id="IPR000073">
    <property type="entry name" value="AB_hydrolase_1"/>
</dbReference>
<dbReference type="InterPro" id="IPR029058">
    <property type="entry name" value="AB_hydrolase_fold"/>
</dbReference>
<evidence type="ECO:0000256" key="1">
    <source>
        <dbReference type="SAM" id="MobiDB-lite"/>
    </source>
</evidence>
<evidence type="ECO:0000313" key="3">
    <source>
        <dbReference type="EMBL" id="TKX24580.1"/>
    </source>
</evidence>
<evidence type="ECO:0000313" key="4">
    <source>
        <dbReference type="Proteomes" id="UP000308133"/>
    </source>
</evidence>